<dbReference type="EMBL" id="FOBF01000004">
    <property type="protein sequence ID" value="SEL20260.1"/>
    <property type="molecule type" value="Genomic_DNA"/>
</dbReference>
<evidence type="ECO:0000313" key="1">
    <source>
        <dbReference type="EMBL" id="SEL20260.1"/>
    </source>
</evidence>
<dbReference type="AlphaFoldDB" id="A0A1H7N9W2"/>
<sequence>MVLCGGVSECGLASRVREGRGRRRLGVRARLPCRGEAGEAAVRRRPGRWARLRSGGGRGRFCALGFDWRVGDRVGCGGHVAARSALDGRLGGVPGRGGGCGLRRSVLAGPTGCPKTSLRRLRSRSYAVQGYGTSAGRPVHCPAGVRAGISGRSARWRARLPCRRVGCPLCGGSGRMAQSDGEAPGDGQLGTVGWSARAGGDVGSGRSAGLTGRVGGCRWADGDVPLRVRWAPTRGKGTLAGRGGVLRFPGRLSRTRGSRWRRRRRGRAWSRCGRRCGSRCAARRAPC</sequence>
<keyword evidence="2" id="KW-1185">Reference proteome</keyword>
<protein>
    <submittedName>
        <fullName evidence="1">Uncharacterized protein</fullName>
    </submittedName>
</protein>
<name>A0A1H7N9W2_9ACTN</name>
<organism evidence="1 2">
    <name type="scientific">Nonomuraea pusilla</name>
    <dbReference type="NCBI Taxonomy" id="46177"/>
    <lineage>
        <taxon>Bacteria</taxon>
        <taxon>Bacillati</taxon>
        <taxon>Actinomycetota</taxon>
        <taxon>Actinomycetes</taxon>
        <taxon>Streptosporangiales</taxon>
        <taxon>Streptosporangiaceae</taxon>
        <taxon>Nonomuraea</taxon>
    </lineage>
</organism>
<gene>
    <name evidence="1" type="ORF">SAMN05660976_01962</name>
</gene>
<accession>A0A1H7N9W2</accession>
<evidence type="ECO:0000313" key="2">
    <source>
        <dbReference type="Proteomes" id="UP000198953"/>
    </source>
</evidence>
<proteinExistence type="predicted"/>
<reference evidence="1 2" key="1">
    <citation type="submission" date="2016-10" db="EMBL/GenBank/DDBJ databases">
        <authorList>
            <person name="de Groot N.N."/>
        </authorList>
    </citation>
    <scope>NUCLEOTIDE SEQUENCE [LARGE SCALE GENOMIC DNA]</scope>
    <source>
        <strain evidence="1 2">DSM 43357</strain>
    </source>
</reference>
<dbReference type="Proteomes" id="UP000198953">
    <property type="component" value="Unassembled WGS sequence"/>
</dbReference>